<protein>
    <submittedName>
        <fullName evidence="2">Metallo-hydrolase/oxidoreductase</fullName>
    </submittedName>
</protein>
<feature type="domain" description="Metallo-beta-lactamase" evidence="1">
    <location>
        <begin position="48"/>
        <end position="248"/>
    </location>
</feature>
<dbReference type="SUPFAM" id="SSF56281">
    <property type="entry name" value="Metallo-hydrolase/oxidoreductase"/>
    <property type="match status" value="1"/>
</dbReference>
<organism evidence="2 3">
    <name type="scientific">Halobacillus faecis</name>
    <dbReference type="NCBI Taxonomy" id="360184"/>
    <lineage>
        <taxon>Bacteria</taxon>
        <taxon>Bacillati</taxon>
        <taxon>Bacillota</taxon>
        <taxon>Bacilli</taxon>
        <taxon>Bacillales</taxon>
        <taxon>Bacillaceae</taxon>
        <taxon>Halobacillus</taxon>
    </lineage>
</organism>
<evidence type="ECO:0000313" key="3">
    <source>
        <dbReference type="Proteomes" id="UP000321886"/>
    </source>
</evidence>
<proteinExistence type="predicted"/>
<dbReference type="EMBL" id="BJYD01000004">
    <property type="protein sequence ID" value="GEN52333.1"/>
    <property type="molecule type" value="Genomic_DNA"/>
</dbReference>
<dbReference type="Gene3D" id="3.60.15.10">
    <property type="entry name" value="Ribonuclease Z/Hydroxyacylglutathione hydrolase-like"/>
    <property type="match status" value="1"/>
</dbReference>
<dbReference type="OrthoDB" id="9781189at2"/>
<dbReference type="Pfam" id="PF12706">
    <property type="entry name" value="Lactamase_B_2"/>
    <property type="match status" value="1"/>
</dbReference>
<dbReference type="GO" id="GO:0016787">
    <property type="term" value="F:hydrolase activity"/>
    <property type="evidence" value="ECO:0007669"/>
    <property type="project" value="UniProtKB-KW"/>
</dbReference>
<keyword evidence="2" id="KW-0378">Hydrolase</keyword>
<sequence length="284" mass="32386">MEIEFLGTGGAITIPRPLCHCNVCSEARNKGVPYSRMGPSIFVHGPDLLIDTPEDIYNQINRSTIDDVKGILYSHWHPDHVMGRRIIESLSADWINYPPQHKKIDVYIPEQVDIDFKTFLGSSDHLNFFESQGFANLNRLTDGESFTLNDTKVFPFRLAEDYVYAFLIESDHKKVLIAADELNNWAPPKEVIGVDLAILPVGIFEFHPLSGERILPEDHPVFQEEATFNQTMEIVKDLKAKHVILTHIEEPNGLGFDDFKELENKWKSSGLNIEFAYDTQMVKV</sequence>
<comment type="caution">
    <text evidence="2">The sequence shown here is derived from an EMBL/GenBank/DDBJ whole genome shotgun (WGS) entry which is preliminary data.</text>
</comment>
<dbReference type="InterPro" id="IPR001279">
    <property type="entry name" value="Metallo-B-lactamas"/>
</dbReference>
<dbReference type="AlphaFoldDB" id="A0A511WPZ7"/>
<dbReference type="PANTHER" id="PTHR42663">
    <property type="entry name" value="HYDROLASE C777.06C-RELATED-RELATED"/>
    <property type="match status" value="1"/>
</dbReference>
<keyword evidence="3" id="KW-1185">Reference proteome</keyword>
<evidence type="ECO:0000313" key="2">
    <source>
        <dbReference type="EMBL" id="GEN52333.1"/>
    </source>
</evidence>
<dbReference type="Proteomes" id="UP000321886">
    <property type="component" value="Unassembled WGS sequence"/>
</dbReference>
<reference evidence="2 3" key="1">
    <citation type="submission" date="2019-07" db="EMBL/GenBank/DDBJ databases">
        <title>Whole genome shotgun sequence of Halobacillus faecis NBRC 103569.</title>
        <authorList>
            <person name="Hosoyama A."/>
            <person name="Uohara A."/>
            <person name="Ohji S."/>
            <person name="Ichikawa N."/>
        </authorList>
    </citation>
    <scope>NUCLEOTIDE SEQUENCE [LARGE SCALE GENOMIC DNA]</scope>
    <source>
        <strain evidence="2 3">NBRC 103569</strain>
    </source>
</reference>
<dbReference type="PANTHER" id="PTHR42663:SF6">
    <property type="entry name" value="HYDROLASE C777.06C-RELATED"/>
    <property type="match status" value="1"/>
</dbReference>
<accession>A0A511WPZ7</accession>
<gene>
    <name evidence="2" type="ORF">HFA01_05950</name>
</gene>
<name>A0A511WPZ7_9BACI</name>
<evidence type="ECO:0000259" key="1">
    <source>
        <dbReference type="Pfam" id="PF12706"/>
    </source>
</evidence>
<dbReference type="InterPro" id="IPR036866">
    <property type="entry name" value="RibonucZ/Hydroxyglut_hydro"/>
</dbReference>
<dbReference type="RefSeq" id="WP_146813074.1">
    <property type="nucleotide sequence ID" value="NZ_BJYD01000004.1"/>
</dbReference>